<dbReference type="RefSeq" id="WP_052512218.1">
    <property type="nucleotide sequence ID" value="NZ_CP118109.1"/>
</dbReference>
<dbReference type="GO" id="GO:0004798">
    <property type="term" value="F:dTMP kinase activity"/>
    <property type="evidence" value="ECO:0007669"/>
    <property type="project" value="UniProtKB-EC"/>
</dbReference>
<gene>
    <name evidence="7 9" type="primary">tmk</name>
    <name evidence="9" type="ORF">PUW25_26080</name>
</gene>
<evidence type="ECO:0000256" key="3">
    <source>
        <dbReference type="ARBA" id="ARBA00022727"/>
    </source>
</evidence>
<dbReference type="EC" id="2.7.4.9" evidence="7"/>
<evidence type="ECO:0000256" key="6">
    <source>
        <dbReference type="ARBA" id="ARBA00022840"/>
    </source>
</evidence>
<keyword evidence="2 7" id="KW-0808">Transferase</keyword>
<dbReference type="InterPro" id="IPR039430">
    <property type="entry name" value="Thymidylate_kin-like_dom"/>
</dbReference>
<dbReference type="InterPro" id="IPR018094">
    <property type="entry name" value="Thymidylate_kinase"/>
</dbReference>
<comment type="function">
    <text evidence="7">Phosphorylation of dTMP to form dTDP in both de novo and salvage pathways of dTTP synthesis.</text>
</comment>
<dbReference type="CDD" id="cd01672">
    <property type="entry name" value="TMPK"/>
    <property type="match status" value="1"/>
</dbReference>
<evidence type="ECO:0000256" key="1">
    <source>
        <dbReference type="ARBA" id="ARBA00009776"/>
    </source>
</evidence>
<name>A0ABY7XN12_9BACL</name>
<organism evidence="9 10">
    <name type="scientific">Paenibacillus urinalis</name>
    <dbReference type="NCBI Taxonomy" id="521520"/>
    <lineage>
        <taxon>Bacteria</taxon>
        <taxon>Bacillati</taxon>
        <taxon>Bacillota</taxon>
        <taxon>Bacilli</taxon>
        <taxon>Bacillales</taxon>
        <taxon>Paenibacillaceae</taxon>
        <taxon>Paenibacillus</taxon>
    </lineage>
</organism>
<keyword evidence="3 7" id="KW-0545">Nucleotide biosynthesis</keyword>
<proteinExistence type="inferred from homology"/>
<dbReference type="Gene3D" id="3.40.50.300">
    <property type="entry name" value="P-loop containing nucleotide triphosphate hydrolases"/>
    <property type="match status" value="1"/>
</dbReference>
<evidence type="ECO:0000259" key="8">
    <source>
        <dbReference type="Pfam" id="PF02223"/>
    </source>
</evidence>
<protein>
    <recommendedName>
        <fullName evidence="7">Thymidylate kinase</fullName>
        <ecNumber evidence="7">2.7.4.9</ecNumber>
    </recommendedName>
    <alternativeName>
        <fullName evidence="7">dTMP kinase</fullName>
    </alternativeName>
</protein>
<comment type="caution">
    <text evidence="7">Lacks conserved residue(s) required for the propagation of feature annotation.</text>
</comment>
<keyword evidence="5 7" id="KW-0418">Kinase</keyword>
<dbReference type="Pfam" id="PF02223">
    <property type="entry name" value="Thymidylate_kin"/>
    <property type="match status" value="1"/>
</dbReference>
<evidence type="ECO:0000256" key="2">
    <source>
        <dbReference type="ARBA" id="ARBA00022679"/>
    </source>
</evidence>
<geneLocation type="plasmid" evidence="9 10">
    <name>unnamed1</name>
</geneLocation>
<dbReference type="InterPro" id="IPR027417">
    <property type="entry name" value="P-loop_NTPase"/>
</dbReference>
<keyword evidence="4 7" id="KW-0547">Nucleotide-binding</keyword>
<dbReference type="EMBL" id="CP118109">
    <property type="protein sequence ID" value="WDI05040.1"/>
    <property type="molecule type" value="Genomic_DNA"/>
</dbReference>
<keyword evidence="6 7" id="KW-0067">ATP-binding</keyword>
<dbReference type="SUPFAM" id="SSF52540">
    <property type="entry name" value="P-loop containing nucleoside triphosphate hydrolases"/>
    <property type="match status" value="1"/>
</dbReference>
<keyword evidence="9" id="KW-0614">Plasmid</keyword>
<accession>A0ABY7XN12</accession>
<comment type="catalytic activity">
    <reaction evidence="7">
        <text>dTMP + ATP = dTDP + ADP</text>
        <dbReference type="Rhea" id="RHEA:13517"/>
        <dbReference type="ChEBI" id="CHEBI:30616"/>
        <dbReference type="ChEBI" id="CHEBI:58369"/>
        <dbReference type="ChEBI" id="CHEBI:63528"/>
        <dbReference type="ChEBI" id="CHEBI:456216"/>
        <dbReference type="EC" id="2.7.4.9"/>
    </reaction>
</comment>
<dbReference type="PANTHER" id="PTHR10344">
    <property type="entry name" value="THYMIDYLATE KINASE"/>
    <property type="match status" value="1"/>
</dbReference>
<comment type="similarity">
    <text evidence="1 7">Belongs to the thymidylate kinase family.</text>
</comment>
<sequence>MKKMFIIALEGLDKSGKATQAKLLTEALREKGLKVEQSEFHRYDTPTGELIAKWLRKEYPVSQATIELIMAADKHAQQEYFNELEAAGVDVLILDRYTLSQFVYGIVNEMPYDWCEKLQELLRKPDMDIVIEIPPELSMERKGKHNGGVNDRYESDLNLLHQVSFAYRIFRRKDHPIIDGNAPIEDVHEEIKKEVIARLKDEDIL</sequence>
<reference evidence="9 10" key="1">
    <citation type="submission" date="2023-02" db="EMBL/GenBank/DDBJ databases">
        <title>Pathogen: clinical or host-associated sample.</title>
        <authorList>
            <person name="Hergert J."/>
            <person name="Casey R."/>
            <person name="Wagner J."/>
            <person name="Young E.L."/>
            <person name="Oakeson K.F."/>
        </authorList>
    </citation>
    <scope>NUCLEOTIDE SEQUENCE [LARGE SCALE GENOMIC DNA]</scope>
    <source>
        <strain evidence="9 10">2022CK-00829</strain>
        <plasmid evidence="9 10">unnamed1</plasmid>
    </source>
</reference>
<evidence type="ECO:0000256" key="7">
    <source>
        <dbReference type="HAMAP-Rule" id="MF_00165"/>
    </source>
</evidence>
<evidence type="ECO:0000256" key="5">
    <source>
        <dbReference type="ARBA" id="ARBA00022777"/>
    </source>
</evidence>
<evidence type="ECO:0000313" key="10">
    <source>
        <dbReference type="Proteomes" id="UP001221519"/>
    </source>
</evidence>
<evidence type="ECO:0000256" key="4">
    <source>
        <dbReference type="ARBA" id="ARBA00022741"/>
    </source>
</evidence>
<dbReference type="HAMAP" id="MF_00165">
    <property type="entry name" value="Thymidylate_kinase"/>
    <property type="match status" value="1"/>
</dbReference>
<keyword evidence="10" id="KW-1185">Reference proteome</keyword>
<dbReference type="Proteomes" id="UP001221519">
    <property type="component" value="Plasmid unnamed1"/>
</dbReference>
<dbReference type="PANTHER" id="PTHR10344:SF1">
    <property type="entry name" value="THYMIDYLATE KINASE"/>
    <property type="match status" value="1"/>
</dbReference>
<dbReference type="NCBIfam" id="TIGR00041">
    <property type="entry name" value="DTMP_kinase"/>
    <property type="match status" value="1"/>
</dbReference>
<evidence type="ECO:0000313" key="9">
    <source>
        <dbReference type="EMBL" id="WDI05040.1"/>
    </source>
</evidence>
<feature type="domain" description="Thymidylate kinase-like" evidence="8">
    <location>
        <begin position="9"/>
        <end position="191"/>
    </location>
</feature>